<evidence type="ECO:0000313" key="13">
    <source>
        <dbReference type="Proteomes" id="UP001188597"/>
    </source>
</evidence>
<organism evidence="12 13">
    <name type="scientific">Escallonia herrerae</name>
    <dbReference type="NCBI Taxonomy" id="1293975"/>
    <lineage>
        <taxon>Eukaryota</taxon>
        <taxon>Viridiplantae</taxon>
        <taxon>Streptophyta</taxon>
        <taxon>Embryophyta</taxon>
        <taxon>Tracheophyta</taxon>
        <taxon>Spermatophyta</taxon>
        <taxon>Magnoliopsida</taxon>
        <taxon>eudicotyledons</taxon>
        <taxon>Gunneridae</taxon>
        <taxon>Pentapetalae</taxon>
        <taxon>asterids</taxon>
        <taxon>campanulids</taxon>
        <taxon>Escalloniales</taxon>
        <taxon>Escalloniaceae</taxon>
        <taxon>Escallonia</taxon>
    </lineage>
</organism>
<dbReference type="GO" id="GO:0009512">
    <property type="term" value="C:cytochrome b6f complex"/>
    <property type="evidence" value="ECO:0007669"/>
    <property type="project" value="InterPro"/>
</dbReference>
<evidence type="ECO:0000256" key="8">
    <source>
        <dbReference type="ARBA" id="ARBA00023136"/>
    </source>
</evidence>
<comment type="subcellular location">
    <subcellularLocation>
        <location evidence="1">Membrane</location>
        <topology evidence="1">Single-pass membrane protein</topology>
    </subcellularLocation>
</comment>
<keyword evidence="3" id="KW-0602">Photosynthesis</keyword>
<dbReference type="PRINTS" id="PR00610">
    <property type="entry name" value="CYTOCHROMEF"/>
</dbReference>
<evidence type="ECO:0000256" key="5">
    <source>
        <dbReference type="ARBA" id="ARBA00022982"/>
    </source>
</evidence>
<evidence type="ECO:0000259" key="11">
    <source>
        <dbReference type="Pfam" id="PF16639"/>
    </source>
</evidence>
<dbReference type="GO" id="GO:0009535">
    <property type="term" value="C:chloroplast thylakoid membrane"/>
    <property type="evidence" value="ECO:0007669"/>
    <property type="project" value="TreeGrafter"/>
</dbReference>
<comment type="caution">
    <text evidence="12">The sequence shown here is derived from an EMBL/GenBank/DDBJ whole genome shotgun (WGS) entry which is preliminary data.</text>
</comment>
<keyword evidence="8" id="KW-0472">Membrane</keyword>
<dbReference type="PANTHER" id="PTHR33288:SF10">
    <property type="entry name" value="CYTOCHROME F"/>
    <property type="match status" value="1"/>
</dbReference>
<dbReference type="PANTHER" id="PTHR33288">
    <property type="match status" value="1"/>
</dbReference>
<gene>
    <name evidence="12" type="ORF">RJ639_003643</name>
</gene>
<dbReference type="SUPFAM" id="SSF49441">
    <property type="entry name" value="Cytochrome f, large domain"/>
    <property type="match status" value="1"/>
</dbReference>
<dbReference type="GO" id="GO:0005506">
    <property type="term" value="F:iron ion binding"/>
    <property type="evidence" value="ECO:0007669"/>
    <property type="project" value="InterPro"/>
</dbReference>
<dbReference type="InterPro" id="IPR003683">
    <property type="entry name" value="Cyt_6/f_cplx_su5"/>
</dbReference>
<dbReference type="EMBL" id="JAVXUP010000868">
    <property type="protein sequence ID" value="KAK3019576.1"/>
    <property type="molecule type" value="Genomic_DNA"/>
</dbReference>
<protein>
    <submittedName>
        <fullName evidence="12">Uncharacterized protein</fullName>
    </submittedName>
</protein>
<dbReference type="PROSITE" id="PS51010">
    <property type="entry name" value="CYTF"/>
    <property type="match status" value="1"/>
</dbReference>
<evidence type="ECO:0000256" key="9">
    <source>
        <dbReference type="ARBA" id="ARBA00048552"/>
    </source>
</evidence>
<dbReference type="InterPro" id="IPR024094">
    <property type="entry name" value="Cyt_f_lg_dom"/>
</dbReference>
<dbReference type="Pfam" id="PF16639">
    <property type="entry name" value="Apocytochr_F_N"/>
    <property type="match status" value="1"/>
</dbReference>
<reference evidence="12" key="1">
    <citation type="submission" date="2022-12" db="EMBL/GenBank/DDBJ databases">
        <title>Draft genome assemblies for two species of Escallonia (Escalloniales).</title>
        <authorList>
            <person name="Chanderbali A."/>
            <person name="Dervinis C."/>
            <person name="Anghel I."/>
            <person name="Soltis D."/>
            <person name="Soltis P."/>
            <person name="Zapata F."/>
        </authorList>
    </citation>
    <scope>NUCLEOTIDE SEQUENCE</scope>
    <source>
        <strain evidence="12">UCBG64.0493</strain>
        <tissue evidence="12">Leaf</tissue>
    </source>
</reference>
<keyword evidence="5" id="KW-0249">Electron transport</keyword>
<dbReference type="GO" id="GO:0015979">
    <property type="term" value="P:photosynthesis"/>
    <property type="evidence" value="ECO:0007669"/>
    <property type="project" value="UniProtKB-KW"/>
</dbReference>
<dbReference type="InterPro" id="IPR036826">
    <property type="entry name" value="Cyt_f_lg_dom_sf"/>
</dbReference>
<name>A0AA89B2G8_9ASTE</name>
<evidence type="ECO:0000256" key="1">
    <source>
        <dbReference type="ARBA" id="ARBA00004167"/>
    </source>
</evidence>
<evidence type="ECO:0000256" key="6">
    <source>
        <dbReference type="ARBA" id="ARBA00022989"/>
    </source>
</evidence>
<evidence type="ECO:0000256" key="4">
    <source>
        <dbReference type="ARBA" id="ARBA00022692"/>
    </source>
</evidence>
<dbReference type="SUPFAM" id="SSF103446">
    <property type="entry name" value="PetG subunit of the cytochrome b6f complex"/>
    <property type="match status" value="1"/>
</dbReference>
<dbReference type="GO" id="GO:0003677">
    <property type="term" value="F:DNA binding"/>
    <property type="evidence" value="ECO:0007669"/>
    <property type="project" value="InterPro"/>
</dbReference>
<keyword evidence="2" id="KW-0813">Transport</keyword>
<dbReference type="Pfam" id="PF04561">
    <property type="entry name" value="RNA_pol_Rpb2_2"/>
    <property type="match status" value="1"/>
</dbReference>
<sequence>LIPITLAGLFVTAYLQYRHGGQIQIAVQGALNVGAVLILLEGFEFGPPERISPEMKEKIGNLSFQSYRPNQKNYSCDRPVPGQKYSKITFPILSPDPSTKKDANFLKYLIYVGGNWGRGQIYPEGSKSNNTIYNSTAASIWGSSISESLCKDIQKKFFQQRCELGRIGRRNMNRRLNLDIPQNNTFLLPRDILAVADHLLGMKF</sequence>
<feature type="non-terminal residue" evidence="12">
    <location>
        <position position="1"/>
    </location>
</feature>
<dbReference type="InterPro" id="IPR036099">
    <property type="entry name" value="Cyt_6/f_cplx_su5_sf"/>
</dbReference>
<evidence type="ECO:0000256" key="2">
    <source>
        <dbReference type="ARBA" id="ARBA00022448"/>
    </source>
</evidence>
<keyword evidence="7" id="KW-0793">Thylakoid</keyword>
<dbReference type="Gene3D" id="2.60.40.830">
    <property type="entry name" value="Cytochrome f large domain"/>
    <property type="match status" value="1"/>
</dbReference>
<keyword evidence="4" id="KW-0812">Transmembrane</keyword>
<comment type="catalytic activity">
    <reaction evidence="9">
        <text>RNA(n) + a ribonucleoside 5'-triphosphate = RNA(n+1) + diphosphate</text>
        <dbReference type="Rhea" id="RHEA:21248"/>
        <dbReference type="Rhea" id="RHEA-COMP:14527"/>
        <dbReference type="Rhea" id="RHEA-COMP:17342"/>
        <dbReference type="ChEBI" id="CHEBI:33019"/>
        <dbReference type="ChEBI" id="CHEBI:61557"/>
        <dbReference type="ChEBI" id="CHEBI:140395"/>
        <dbReference type="EC" id="2.7.7.6"/>
    </reaction>
</comment>
<evidence type="ECO:0000256" key="7">
    <source>
        <dbReference type="ARBA" id="ARBA00023078"/>
    </source>
</evidence>
<evidence type="ECO:0000259" key="10">
    <source>
        <dbReference type="Pfam" id="PF04561"/>
    </source>
</evidence>
<dbReference type="Proteomes" id="UP001188597">
    <property type="component" value="Unassembled WGS sequence"/>
</dbReference>
<dbReference type="GO" id="GO:0006351">
    <property type="term" value="P:DNA-templated transcription"/>
    <property type="evidence" value="ECO:0007669"/>
    <property type="project" value="InterPro"/>
</dbReference>
<accession>A0AA89B2G8</accession>
<dbReference type="InterPro" id="IPR002325">
    <property type="entry name" value="Cyt_f"/>
</dbReference>
<keyword evidence="6" id="KW-1133">Transmembrane helix</keyword>
<dbReference type="GO" id="GO:0009055">
    <property type="term" value="F:electron transfer activity"/>
    <property type="evidence" value="ECO:0007669"/>
    <property type="project" value="InterPro"/>
</dbReference>
<keyword evidence="13" id="KW-1185">Reference proteome</keyword>
<evidence type="ECO:0000256" key="3">
    <source>
        <dbReference type="ARBA" id="ARBA00022531"/>
    </source>
</evidence>
<dbReference type="GO" id="GO:0020037">
    <property type="term" value="F:heme binding"/>
    <property type="evidence" value="ECO:0007669"/>
    <property type="project" value="InterPro"/>
</dbReference>
<evidence type="ECO:0000313" key="12">
    <source>
        <dbReference type="EMBL" id="KAK3019576.1"/>
    </source>
</evidence>
<proteinExistence type="predicted"/>
<dbReference type="Pfam" id="PF02529">
    <property type="entry name" value="PetG"/>
    <property type="match status" value="1"/>
</dbReference>
<feature type="domain" description="RNA polymerase Rpb2" evidence="10">
    <location>
        <begin position="132"/>
        <end position="204"/>
    </location>
</feature>
<dbReference type="GO" id="GO:0003899">
    <property type="term" value="F:DNA-directed RNA polymerase activity"/>
    <property type="evidence" value="ECO:0007669"/>
    <property type="project" value="UniProtKB-EC"/>
</dbReference>
<dbReference type="InterPro" id="IPR007642">
    <property type="entry name" value="RNA_pol_Rpb2_2"/>
</dbReference>
<dbReference type="AlphaFoldDB" id="A0AA89B2G8"/>
<feature type="domain" description="Cytochrome f large" evidence="11">
    <location>
        <begin position="28"/>
        <end position="117"/>
    </location>
</feature>